<name>A0A5N6RR11_9ROSI</name>
<feature type="domain" description="Mur ligase C-terminal" evidence="12">
    <location>
        <begin position="382"/>
        <end position="506"/>
    </location>
</feature>
<evidence type="ECO:0000313" key="15">
    <source>
        <dbReference type="Proteomes" id="UP000327013"/>
    </source>
</evidence>
<keyword evidence="4" id="KW-0547">Nucleotide-binding</keyword>
<dbReference type="InterPro" id="IPR004101">
    <property type="entry name" value="Mur_ligase_C"/>
</dbReference>
<dbReference type="GO" id="GO:0005524">
    <property type="term" value="F:ATP binding"/>
    <property type="evidence" value="ECO:0007669"/>
    <property type="project" value="UniProtKB-KW"/>
</dbReference>
<dbReference type="SUPFAM" id="SSF53623">
    <property type="entry name" value="MurD-like peptide ligases, catalytic domain"/>
    <property type="match status" value="1"/>
</dbReference>
<evidence type="ECO:0000313" key="14">
    <source>
        <dbReference type="EMBL" id="KAE8100796.1"/>
    </source>
</evidence>
<feature type="compositionally biased region" description="Polar residues" evidence="11">
    <location>
        <begin position="1"/>
        <end position="11"/>
    </location>
</feature>
<dbReference type="InterPro" id="IPR005863">
    <property type="entry name" value="UDP-N-AcMur_synth"/>
</dbReference>
<dbReference type="NCBIfam" id="TIGR01143">
    <property type="entry name" value="murF"/>
    <property type="match status" value="1"/>
</dbReference>
<keyword evidence="8" id="KW-0131">Cell cycle</keyword>
<dbReference type="HAMAP" id="MF_02019">
    <property type="entry name" value="MurF"/>
    <property type="match status" value="1"/>
</dbReference>
<dbReference type="Gene3D" id="3.40.1190.10">
    <property type="entry name" value="Mur-like, catalytic domain"/>
    <property type="match status" value="1"/>
</dbReference>
<evidence type="ECO:0000256" key="10">
    <source>
        <dbReference type="ARBA" id="ARBA00031461"/>
    </source>
</evidence>
<dbReference type="SUPFAM" id="SSF63418">
    <property type="entry name" value="MurE/MurF N-terminal domain"/>
    <property type="match status" value="1"/>
</dbReference>
<evidence type="ECO:0000259" key="13">
    <source>
        <dbReference type="Pfam" id="PF08245"/>
    </source>
</evidence>
<dbReference type="GO" id="GO:0047480">
    <property type="term" value="F:UDP-N-acetylmuramoyl-tripeptide-D-alanyl-D-alanine ligase activity"/>
    <property type="evidence" value="ECO:0007669"/>
    <property type="project" value="InterPro"/>
</dbReference>
<evidence type="ECO:0000259" key="12">
    <source>
        <dbReference type="Pfam" id="PF02875"/>
    </source>
</evidence>
<keyword evidence="5" id="KW-0067">ATP-binding</keyword>
<dbReference type="InterPro" id="IPR013221">
    <property type="entry name" value="Mur_ligase_cen"/>
</dbReference>
<sequence length="527" mass="57041">MNATPSPSFSHTVRRVLPKPTHFPPRPHKLLTSHFSIRVLVTQNAPKPANFCLRNAQHDPGNLPLWTATEIAEAVNGRIVKWGTPGTISTDTRALVPNQWFFAIAGENFDAHDFITPELSGKGCVGVIGNRVCENWNKGFIEISGDTVNSLVKMATYARRHRFHGALVGVTGSVGKTTTKSMIALAIESLGNRVYQSPGNWNNRIGVALSLIGIPRNAGSVILEMGMSAKGEILELARMARPSIRVILNVGPSHLENFASLAEVAVAKGEILEEVEPGDVCVLNADDPLVMSLPIPYGIKKVLFGRREGCDVRLIVAESVDGGLGVRVVLEKNREKVEFLICSPGLHLATNACAAAAVATLLGASLPQVGMCLSRFCAVRMRSELEVAKNGIKIVNDIYNANPVSTKAAIDLLKSIECCGKRVSVLGDMLELGSFEMESHEMILNHCYDSRIDLVGLVGKRYFAAAENLNLFDKINTVHAPDAATLAPEIVKRLDCTDVVLVKGSRAMKMERIVDVIKAMNMLSPCL</sequence>
<keyword evidence="9" id="KW-0961">Cell wall biogenesis/degradation</keyword>
<dbReference type="Gene3D" id="3.40.1390.10">
    <property type="entry name" value="MurE/MurF, N-terminal domain"/>
    <property type="match status" value="1"/>
</dbReference>
<organism evidence="14 15">
    <name type="scientific">Carpinus fangiana</name>
    <dbReference type="NCBI Taxonomy" id="176857"/>
    <lineage>
        <taxon>Eukaryota</taxon>
        <taxon>Viridiplantae</taxon>
        <taxon>Streptophyta</taxon>
        <taxon>Embryophyta</taxon>
        <taxon>Tracheophyta</taxon>
        <taxon>Spermatophyta</taxon>
        <taxon>Magnoliopsida</taxon>
        <taxon>eudicotyledons</taxon>
        <taxon>Gunneridae</taxon>
        <taxon>Pentapetalae</taxon>
        <taxon>rosids</taxon>
        <taxon>fabids</taxon>
        <taxon>Fagales</taxon>
        <taxon>Betulaceae</taxon>
        <taxon>Carpinus</taxon>
    </lineage>
</organism>
<dbReference type="SUPFAM" id="SSF53244">
    <property type="entry name" value="MurD-like peptide ligases, peptide-binding domain"/>
    <property type="match status" value="1"/>
</dbReference>
<gene>
    <name evidence="14" type="ORF">FH972_018656</name>
</gene>
<dbReference type="InterPro" id="IPR035911">
    <property type="entry name" value="MurE/MurF_N"/>
</dbReference>
<keyword evidence="7" id="KW-0573">Peptidoglycan synthesis</keyword>
<evidence type="ECO:0000256" key="9">
    <source>
        <dbReference type="ARBA" id="ARBA00023316"/>
    </source>
</evidence>
<evidence type="ECO:0000256" key="8">
    <source>
        <dbReference type="ARBA" id="ARBA00023306"/>
    </source>
</evidence>
<protein>
    <recommendedName>
        <fullName evidence="10">UDP-MurNAc-pentapeptide synthetase</fullName>
    </recommendedName>
</protein>
<dbReference type="Pfam" id="PF02875">
    <property type="entry name" value="Mur_ligase_C"/>
    <property type="match status" value="1"/>
</dbReference>
<evidence type="ECO:0000256" key="1">
    <source>
        <dbReference type="ARBA" id="ARBA00022490"/>
    </source>
</evidence>
<keyword evidence="6" id="KW-0133">Cell shape</keyword>
<dbReference type="InterPro" id="IPR036615">
    <property type="entry name" value="Mur_ligase_C_dom_sf"/>
</dbReference>
<dbReference type="Gene3D" id="3.90.190.20">
    <property type="entry name" value="Mur ligase, C-terminal domain"/>
    <property type="match status" value="1"/>
</dbReference>
<dbReference type="OrthoDB" id="2020781at2759"/>
<dbReference type="PANTHER" id="PTHR43024:SF1">
    <property type="entry name" value="UDP-N-ACETYLMURAMOYL-TRIPEPTIDE--D-ALANYL-D-ALANINE LIGASE"/>
    <property type="match status" value="1"/>
</dbReference>
<feature type="domain" description="Mur ligase central" evidence="13">
    <location>
        <begin position="170"/>
        <end position="359"/>
    </location>
</feature>
<evidence type="ECO:0000256" key="5">
    <source>
        <dbReference type="ARBA" id="ARBA00022840"/>
    </source>
</evidence>
<dbReference type="GO" id="GO:0051301">
    <property type="term" value="P:cell division"/>
    <property type="evidence" value="ECO:0007669"/>
    <property type="project" value="UniProtKB-KW"/>
</dbReference>
<feature type="region of interest" description="Disordered" evidence="11">
    <location>
        <begin position="1"/>
        <end position="22"/>
    </location>
</feature>
<keyword evidence="2" id="KW-0436">Ligase</keyword>
<dbReference type="AlphaFoldDB" id="A0A5N6RR11"/>
<accession>A0A5N6RR11</accession>
<evidence type="ECO:0000256" key="11">
    <source>
        <dbReference type="SAM" id="MobiDB-lite"/>
    </source>
</evidence>
<keyword evidence="15" id="KW-1185">Reference proteome</keyword>
<keyword evidence="3" id="KW-0132">Cell division</keyword>
<evidence type="ECO:0000256" key="7">
    <source>
        <dbReference type="ARBA" id="ARBA00022984"/>
    </source>
</evidence>
<dbReference type="PANTHER" id="PTHR43024">
    <property type="entry name" value="UDP-N-ACETYLMURAMOYL-TRIPEPTIDE--D-ALANYL-D-ALANINE LIGASE"/>
    <property type="match status" value="1"/>
</dbReference>
<dbReference type="InterPro" id="IPR036565">
    <property type="entry name" value="Mur-like_cat_sf"/>
</dbReference>
<evidence type="ECO:0000256" key="4">
    <source>
        <dbReference type="ARBA" id="ARBA00022741"/>
    </source>
</evidence>
<dbReference type="Proteomes" id="UP000327013">
    <property type="component" value="Chromosome 7"/>
</dbReference>
<reference evidence="14 15" key="1">
    <citation type="submission" date="2019-06" db="EMBL/GenBank/DDBJ databases">
        <title>A chromosomal-level reference genome of Carpinus fangiana (Coryloideae, Betulaceae).</title>
        <authorList>
            <person name="Yang X."/>
            <person name="Wang Z."/>
            <person name="Zhang L."/>
            <person name="Hao G."/>
            <person name="Liu J."/>
            <person name="Yang Y."/>
        </authorList>
    </citation>
    <scope>NUCLEOTIDE SEQUENCE [LARGE SCALE GENOMIC DNA]</scope>
    <source>
        <strain evidence="14">Cfa_2016G</strain>
        <tissue evidence="14">Leaf</tissue>
    </source>
</reference>
<evidence type="ECO:0000256" key="2">
    <source>
        <dbReference type="ARBA" id="ARBA00022598"/>
    </source>
</evidence>
<dbReference type="GO" id="GO:0071555">
    <property type="term" value="P:cell wall organization"/>
    <property type="evidence" value="ECO:0007669"/>
    <property type="project" value="UniProtKB-KW"/>
</dbReference>
<proteinExistence type="inferred from homology"/>
<dbReference type="GO" id="GO:0008360">
    <property type="term" value="P:regulation of cell shape"/>
    <property type="evidence" value="ECO:0007669"/>
    <property type="project" value="UniProtKB-KW"/>
</dbReference>
<dbReference type="InterPro" id="IPR051046">
    <property type="entry name" value="MurCDEF_CellWall_CoF430Synth"/>
</dbReference>
<dbReference type="Pfam" id="PF08245">
    <property type="entry name" value="Mur_ligase_M"/>
    <property type="match status" value="1"/>
</dbReference>
<evidence type="ECO:0000256" key="3">
    <source>
        <dbReference type="ARBA" id="ARBA00022618"/>
    </source>
</evidence>
<keyword evidence="1" id="KW-0963">Cytoplasm</keyword>
<dbReference type="EMBL" id="CM017327">
    <property type="protein sequence ID" value="KAE8100796.1"/>
    <property type="molecule type" value="Genomic_DNA"/>
</dbReference>
<evidence type="ECO:0000256" key="6">
    <source>
        <dbReference type="ARBA" id="ARBA00022960"/>
    </source>
</evidence>